<dbReference type="AlphaFoldDB" id="A0A9E8HLI7"/>
<organism evidence="3 4">
    <name type="scientific">Alkalimarinus sediminis</name>
    <dbReference type="NCBI Taxonomy" id="1632866"/>
    <lineage>
        <taxon>Bacteria</taxon>
        <taxon>Pseudomonadati</taxon>
        <taxon>Pseudomonadota</taxon>
        <taxon>Gammaproteobacteria</taxon>
        <taxon>Alteromonadales</taxon>
        <taxon>Alteromonadaceae</taxon>
        <taxon>Alkalimarinus</taxon>
    </lineage>
</organism>
<sequence>MKAIKLKRIKPVLTFVLISLISINQVLAVEPGNNDSEAVSWYQIEIILFKNKKEYEQDKEHIAIDMTPLEQKLVLVSGKPMVNSQLQRLDPSELKLNKSFKAMTRSKDYEVLEFAGWKQALIKEQPGIPLVITSGAQHGKHHELEGKLTFRRSRYLHLHADLYMADYTQGANFNLQSWLLEDDNVATRISQLHNNRLEQSTTEDNTTNILLSNSSNSNPETTTIEQESSDLPATLDPALAEATYIATNIAHMNETRRMRSGEIHYLDHPKFGLLVTIEPTDPPFVYNER</sequence>
<gene>
    <name evidence="3" type="ORF">NNL22_08070</name>
</gene>
<name>A0A9E8HLI7_9ALTE</name>
<dbReference type="KEGG" id="asem:NNL22_08070"/>
<feature type="compositionally biased region" description="Low complexity" evidence="1">
    <location>
        <begin position="205"/>
        <end position="225"/>
    </location>
</feature>
<dbReference type="EMBL" id="CP101527">
    <property type="protein sequence ID" value="UZW76525.1"/>
    <property type="molecule type" value="Genomic_DNA"/>
</dbReference>
<proteinExistence type="predicted"/>
<evidence type="ECO:0000256" key="2">
    <source>
        <dbReference type="SAM" id="SignalP"/>
    </source>
</evidence>
<evidence type="ECO:0000256" key="1">
    <source>
        <dbReference type="SAM" id="MobiDB-lite"/>
    </source>
</evidence>
<keyword evidence="2" id="KW-0732">Signal</keyword>
<dbReference type="Proteomes" id="UP001164472">
    <property type="component" value="Chromosome"/>
</dbReference>
<dbReference type="InterPro" id="IPR021241">
    <property type="entry name" value="CsiV"/>
</dbReference>
<feature type="region of interest" description="Disordered" evidence="1">
    <location>
        <begin position="198"/>
        <end position="232"/>
    </location>
</feature>
<keyword evidence="4" id="KW-1185">Reference proteome</keyword>
<protein>
    <submittedName>
        <fullName evidence="3">Peptidoglycan binding protein CsiV</fullName>
    </submittedName>
</protein>
<dbReference type="RefSeq" id="WP_251811733.1">
    <property type="nucleotide sequence ID" value="NZ_CP101527.1"/>
</dbReference>
<dbReference type="Pfam" id="PF10972">
    <property type="entry name" value="CsiV"/>
    <property type="match status" value="1"/>
</dbReference>
<feature type="chain" id="PRO_5039218074" evidence="2">
    <location>
        <begin position="29"/>
        <end position="289"/>
    </location>
</feature>
<evidence type="ECO:0000313" key="4">
    <source>
        <dbReference type="Proteomes" id="UP001164472"/>
    </source>
</evidence>
<evidence type="ECO:0000313" key="3">
    <source>
        <dbReference type="EMBL" id="UZW76525.1"/>
    </source>
</evidence>
<accession>A0A9E8HLI7</accession>
<reference evidence="3" key="1">
    <citation type="submission" date="2022-07" db="EMBL/GenBank/DDBJ databases">
        <title>Alkalimarinus sp. nov., isolated from gut of a Alitta virens.</title>
        <authorList>
            <person name="Yang A.I."/>
            <person name="Shin N.-R."/>
        </authorList>
    </citation>
    <scope>NUCLEOTIDE SEQUENCE</scope>
    <source>
        <strain evidence="3">FA028</strain>
    </source>
</reference>
<feature type="signal peptide" evidence="2">
    <location>
        <begin position="1"/>
        <end position="28"/>
    </location>
</feature>